<dbReference type="PANTHER" id="PTHR42959">
    <property type="entry name" value="CARBAMOYLTRANSFERASE"/>
    <property type="match status" value="1"/>
</dbReference>
<proteinExistence type="inferred from homology"/>
<dbReference type="InterPro" id="IPR041440">
    <property type="entry name" value="HypF_C"/>
</dbReference>
<dbReference type="STRING" id="80876.SAMN05421779_103374"/>
<dbReference type="GO" id="GO:0051604">
    <property type="term" value="P:protein maturation"/>
    <property type="evidence" value="ECO:0007669"/>
    <property type="project" value="TreeGrafter"/>
</dbReference>
<dbReference type="EMBL" id="FTOA01000003">
    <property type="protein sequence ID" value="SIS74123.1"/>
    <property type="molecule type" value="Genomic_DNA"/>
</dbReference>
<dbReference type="Gene3D" id="3.30.420.360">
    <property type="match status" value="1"/>
</dbReference>
<dbReference type="GO" id="GO:0016743">
    <property type="term" value="F:carboxyl- or carbamoyltransferase activity"/>
    <property type="evidence" value="ECO:0007669"/>
    <property type="project" value="TreeGrafter"/>
</dbReference>
<feature type="domain" description="Carbamoyltransferase Kae1-like" evidence="3">
    <location>
        <begin position="146"/>
        <end position="406"/>
    </location>
</feature>
<feature type="domain" description="HypF Kae1-like" evidence="2">
    <location>
        <begin position="37"/>
        <end position="135"/>
    </location>
</feature>
<evidence type="ECO:0000259" key="2">
    <source>
        <dbReference type="Pfam" id="PF17788"/>
    </source>
</evidence>
<organism evidence="4 5">
    <name type="scientific">Insolitispirillum peregrinum</name>
    <dbReference type="NCBI Taxonomy" id="80876"/>
    <lineage>
        <taxon>Bacteria</taxon>
        <taxon>Pseudomonadati</taxon>
        <taxon>Pseudomonadota</taxon>
        <taxon>Alphaproteobacteria</taxon>
        <taxon>Rhodospirillales</taxon>
        <taxon>Novispirillaceae</taxon>
        <taxon>Insolitispirillum</taxon>
    </lineage>
</organism>
<comment type="similarity">
    <text evidence="1">Belongs to the carbamoyltransferase HypF family.</text>
</comment>
<dbReference type="Pfam" id="PF22521">
    <property type="entry name" value="HypF_C_2"/>
    <property type="match status" value="1"/>
</dbReference>
<dbReference type="Gene3D" id="3.30.420.40">
    <property type="match status" value="1"/>
</dbReference>
<evidence type="ECO:0000313" key="5">
    <source>
        <dbReference type="Proteomes" id="UP000185678"/>
    </source>
</evidence>
<dbReference type="InterPro" id="IPR055128">
    <property type="entry name" value="HypF_C_2"/>
</dbReference>
<keyword evidence="5" id="KW-1185">Reference proteome</keyword>
<name>A0A1N7LJX2_9PROT</name>
<accession>A0A1N7LJX2</accession>
<dbReference type="PANTHER" id="PTHR42959:SF1">
    <property type="entry name" value="CARBAMOYLTRANSFERASE HYPF"/>
    <property type="match status" value="1"/>
</dbReference>
<evidence type="ECO:0000256" key="1">
    <source>
        <dbReference type="ARBA" id="ARBA00008097"/>
    </source>
</evidence>
<dbReference type="GO" id="GO:0008270">
    <property type="term" value="F:zinc ion binding"/>
    <property type="evidence" value="ECO:0007669"/>
    <property type="project" value="TreeGrafter"/>
</dbReference>
<evidence type="ECO:0000259" key="3">
    <source>
        <dbReference type="Pfam" id="PF22521"/>
    </source>
</evidence>
<dbReference type="AlphaFoldDB" id="A0A1N7LJX2"/>
<evidence type="ECO:0000313" key="4">
    <source>
        <dbReference type="EMBL" id="SIS74123.1"/>
    </source>
</evidence>
<dbReference type="InterPro" id="IPR051060">
    <property type="entry name" value="Carbamoyltrans_HypF-like"/>
</dbReference>
<dbReference type="Proteomes" id="UP000185678">
    <property type="component" value="Unassembled WGS sequence"/>
</dbReference>
<protein>
    <submittedName>
        <fullName evidence="4">Hydrogenase maturation protein HypF</fullName>
    </submittedName>
</protein>
<sequence>MKYLSPRRAFAPLSESAAAPDPSAVVAHCLPLGRSFPDVLAVGAFLKATITVIRGDQAWISRDLGNLDSPAAITAFEQTVEAMLALTGAEPVCIAHDLHPDFHSTRFATRFAAERGIPALAIQHHLAHMGAVLGEHQRQEATACLGLALDGFGLGPENAAWGGELLAVTPSSGAWLRHGGLAPLAQPGGDVAARQPWRMALAALHRLGRADEAVARFADVSGSGGPKGVALLLRMMEQGFNSPSTSSCGRLFDAACGLLGVLPIATFEGEAPMALEKLAASHPDVCLFADPVWQVLADGSLSCDPLLDRLMALGCDAAGAPLACSTLPVGQQAAGAALFHRGLAAALVDWVMAQAPAPGTLVPLGGGCFFNTVLRSAVVAGLQARGLTPLLPVALSPGDPAISFGQAWCAAAHWVAQRGKG</sequence>
<reference evidence="4 5" key="1">
    <citation type="submission" date="2017-01" db="EMBL/GenBank/DDBJ databases">
        <authorList>
            <person name="Mah S.A."/>
            <person name="Swanson W.J."/>
            <person name="Moy G.W."/>
            <person name="Vacquier V.D."/>
        </authorList>
    </citation>
    <scope>NUCLEOTIDE SEQUENCE [LARGE SCALE GENOMIC DNA]</scope>
    <source>
        <strain evidence="4 5">DSM 11589</strain>
    </source>
</reference>
<dbReference type="Pfam" id="PF17788">
    <property type="entry name" value="HypF_C"/>
    <property type="match status" value="1"/>
</dbReference>
<gene>
    <name evidence="4" type="ORF">SAMN05421779_103374</name>
</gene>